<evidence type="ECO:0000313" key="1">
    <source>
        <dbReference type="EMBL" id="EEP43935.1"/>
    </source>
</evidence>
<organism evidence="1 2">
    <name type="scientific">Collinsella intestinalis DSM 13280</name>
    <dbReference type="NCBI Taxonomy" id="521003"/>
    <lineage>
        <taxon>Bacteria</taxon>
        <taxon>Bacillati</taxon>
        <taxon>Actinomycetota</taxon>
        <taxon>Coriobacteriia</taxon>
        <taxon>Coriobacteriales</taxon>
        <taxon>Coriobacteriaceae</taxon>
        <taxon>Collinsella</taxon>
    </lineage>
</organism>
<dbReference type="Proteomes" id="UP000003295">
    <property type="component" value="Unassembled WGS sequence"/>
</dbReference>
<sequence length="57" mass="6318">MPRLQPLAHAHKANMRMRCQVYPAALRVSLVRASFGQAVKRFSVGEGAVKRRAPTSI</sequence>
<comment type="caution">
    <text evidence="1">The sequence shown here is derived from an EMBL/GenBank/DDBJ whole genome shotgun (WGS) entry which is preliminary data.</text>
</comment>
<dbReference type="STRING" id="521003.COLINT_03343"/>
<evidence type="ECO:0000313" key="2">
    <source>
        <dbReference type="Proteomes" id="UP000003295"/>
    </source>
</evidence>
<proteinExistence type="predicted"/>
<dbReference type="AlphaFoldDB" id="C4FB90"/>
<name>C4FB90_9ACTN</name>
<gene>
    <name evidence="1" type="ORF">COLINT_03343</name>
</gene>
<dbReference type="EMBL" id="ABXH02000031">
    <property type="protein sequence ID" value="EEP43935.1"/>
    <property type="molecule type" value="Genomic_DNA"/>
</dbReference>
<accession>C4FB90</accession>
<dbReference type="HOGENOM" id="CLU_2988844_0_0_11"/>
<protein>
    <submittedName>
        <fullName evidence="1">Uncharacterized protein</fullName>
    </submittedName>
</protein>
<reference evidence="1 2" key="1">
    <citation type="submission" date="2009-04" db="EMBL/GenBank/DDBJ databases">
        <authorList>
            <person name="Weinstock G."/>
            <person name="Sodergren E."/>
            <person name="Clifton S."/>
            <person name="Fulton L."/>
            <person name="Fulton B."/>
            <person name="Courtney L."/>
            <person name="Fronick C."/>
            <person name="Harrison M."/>
            <person name="Strong C."/>
            <person name="Farmer C."/>
            <person name="Delahaunty K."/>
            <person name="Markovic C."/>
            <person name="Hall O."/>
            <person name="Minx P."/>
            <person name="Tomlinson C."/>
            <person name="Mitreva M."/>
            <person name="Nelson J."/>
            <person name="Hou S."/>
            <person name="Wollam A."/>
            <person name="Pepin K.H."/>
            <person name="Johnson M."/>
            <person name="Bhonagiri V."/>
            <person name="Nash W.E."/>
            <person name="Warren W."/>
            <person name="Chinwalla A."/>
            <person name="Mardis E.R."/>
            <person name="Wilson R.K."/>
        </authorList>
    </citation>
    <scope>NUCLEOTIDE SEQUENCE [LARGE SCALE GENOMIC DNA]</scope>
    <source>
        <strain evidence="1 2">DSM 13280</strain>
    </source>
</reference>